<feature type="compositionally biased region" description="Basic and acidic residues" evidence="1">
    <location>
        <begin position="357"/>
        <end position="392"/>
    </location>
</feature>
<evidence type="ECO:0000313" key="2">
    <source>
        <dbReference type="EMBL" id="KAF2871261.1"/>
    </source>
</evidence>
<evidence type="ECO:0000313" key="3">
    <source>
        <dbReference type="Proteomes" id="UP000481861"/>
    </source>
</evidence>
<dbReference type="Proteomes" id="UP000481861">
    <property type="component" value="Unassembled WGS sequence"/>
</dbReference>
<reference evidence="2 3" key="1">
    <citation type="submission" date="2020-01" db="EMBL/GenBank/DDBJ databases">
        <authorList>
            <consortium name="DOE Joint Genome Institute"/>
            <person name="Haridas S."/>
            <person name="Albert R."/>
            <person name="Binder M."/>
            <person name="Bloem J."/>
            <person name="Labutti K."/>
            <person name="Salamov A."/>
            <person name="Andreopoulos B."/>
            <person name="Baker S.E."/>
            <person name="Barry K."/>
            <person name="Bills G."/>
            <person name="Bluhm B.H."/>
            <person name="Cannon C."/>
            <person name="Castanera R."/>
            <person name="Culley D.E."/>
            <person name="Daum C."/>
            <person name="Ezra D."/>
            <person name="Gonzalez J.B."/>
            <person name="Henrissat B."/>
            <person name="Kuo A."/>
            <person name="Liang C."/>
            <person name="Lipzen A."/>
            <person name="Lutzoni F."/>
            <person name="Magnuson J."/>
            <person name="Mondo S."/>
            <person name="Nolan M."/>
            <person name="Ohm R."/>
            <person name="Pangilinan J."/>
            <person name="Park H.-J.H."/>
            <person name="Ramirez L."/>
            <person name="Alfaro M."/>
            <person name="Sun H."/>
            <person name="Tritt A."/>
            <person name="Yoshinaga Y."/>
            <person name="Zwiers L.-H.L."/>
            <person name="Turgeon B.G."/>
            <person name="Goodwin S.B."/>
            <person name="Spatafora J.W."/>
            <person name="Crous P.W."/>
            <person name="Grigoriev I.V."/>
        </authorList>
    </citation>
    <scope>NUCLEOTIDE SEQUENCE [LARGE SCALE GENOMIC DNA]</scope>
    <source>
        <strain evidence="2 3">CBS 611.86</strain>
    </source>
</reference>
<accession>A0A7C8M9E2</accession>
<gene>
    <name evidence="2" type="ORF">BDV95DRAFT_595129</name>
</gene>
<comment type="caution">
    <text evidence="2">The sequence shown here is derived from an EMBL/GenBank/DDBJ whole genome shotgun (WGS) entry which is preliminary data.</text>
</comment>
<feature type="compositionally biased region" description="Basic and acidic residues" evidence="1">
    <location>
        <begin position="399"/>
        <end position="412"/>
    </location>
</feature>
<name>A0A7C8M9E2_9PLEO</name>
<evidence type="ECO:0000256" key="1">
    <source>
        <dbReference type="SAM" id="MobiDB-lite"/>
    </source>
</evidence>
<protein>
    <submittedName>
        <fullName evidence="2">Uncharacterized protein</fullName>
    </submittedName>
</protein>
<dbReference type="AlphaFoldDB" id="A0A7C8M9E2"/>
<feature type="region of interest" description="Disordered" evidence="1">
    <location>
        <begin position="173"/>
        <end position="218"/>
    </location>
</feature>
<proteinExistence type="predicted"/>
<organism evidence="2 3">
    <name type="scientific">Massariosphaeria phaeospora</name>
    <dbReference type="NCBI Taxonomy" id="100035"/>
    <lineage>
        <taxon>Eukaryota</taxon>
        <taxon>Fungi</taxon>
        <taxon>Dikarya</taxon>
        <taxon>Ascomycota</taxon>
        <taxon>Pezizomycotina</taxon>
        <taxon>Dothideomycetes</taxon>
        <taxon>Pleosporomycetidae</taxon>
        <taxon>Pleosporales</taxon>
        <taxon>Pleosporales incertae sedis</taxon>
        <taxon>Massariosphaeria</taxon>
    </lineage>
</organism>
<feature type="compositionally biased region" description="Basic and acidic residues" evidence="1">
    <location>
        <begin position="422"/>
        <end position="453"/>
    </location>
</feature>
<keyword evidence="3" id="KW-1185">Reference proteome</keyword>
<dbReference type="EMBL" id="JAADJZ010000012">
    <property type="protein sequence ID" value="KAF2871261.1"/>
    <property type="molecule type" value="Genomic_DNA"/>
</dbReference>
<feature type="region of interest" description="Disordered" evidence="1">
    <location>
        <begin position="250"/>
        <end position="472"/>
    </location>
</feature>
<sequence>MSTKEPDYTRSGGRLRVPTAAELNADGLKFDAERYLPPSRFVDQSMLSDLPVYRTRAGETSTQDKCLRCGDSKNRSHSEWSTCRRQCCMCGDDEDDGHLGRMCPRIYWSIAFHKKKSRDNSIPAGLQLCPSAEEQKIMHRTRYKETFRHFPPGENETVVRAPAGFTSFRPYAAEAEHQQAPPKRPREQSPSSPVSCKKQKDLTPSEQAPQPGVEQELRDQLRQIQERLSRCQQDLGAARNRADMAESLLRRNGISPQSQYDYQSPPRRNHPAGPWGASSQPLGRRGPQSGAFSADSQPVDRRGAPSGASSADFQPVGRRGTPYGASSADFQPITNLGLALSTPRAAQFGSEPWRGSDGQDRIKAEPEEESGRRSGGYSRDDRIKDESEEKSGRRSGGYARDRIRDESEEPGRWSRSNARAFIKREPEESGEESGRRSGGYSRDRIRDESEKSGRWSGSHTRAFIKREPEDSR</sequence>